<accession>A0A6M8N800</accession>
<feature type="transmembrane region" description="Helical" evidence="1">
    <location>
        <begin position="147"/>
        <end position="173"/>
    </location>
</feature>
<keyword evidence="2" id="KW-0614">Plasmid</keyword>
<dbReference type="Pfam" id="PF03929">
    <property type="entry name" value="PepSY_TM"/>
    <property type="match status" value="1"/>
</dbReference>
<protein>
    <submittedName>
        <fullName evidence="2">PepSY domain-containing membrane protein</fullName>
    </submittedName>
</protein>
<evidence type="ECO:0000313" key="2">
    <source>
        <dbReference type="EMBL" id="QKF74518.1"/>
    </source>
</evidence>
<dbReference type="InterPro" id="IPR005625">
    <property type="entry name" value="PepSY-ass_TM"/>
</dbReference>
<geneLocation type="plasmid" evidence="2">
    <name>pAFAEC</name>
</geneLocation>
<organism evidence="2">
    <name type="scientific">Aliarcobacter faecis</name>
    <dbReference type="NCBI Taxonomy" id="1564138"/>
    <lineage>
        <taxon>Bacteria</taxon>
        <taxon>Pseudomonadati</taxon>
        <taxon>Campylobacterota</taxon>
        <taxon>Epsilonproteobacteria</taxon>
        <taxon>Campylobacterales</taxon>
        <taxon>Arcobacteraceae</taxon>
        <taxon>Aliarcobacter</taxon>
    </lineage>
</organism>
<proteinExistence type="predicted"/>
<feature type="transmembrane region" description="Helical" evidence="1">
    <location>
        <begin position="488"/>
        <end position="510"/>
    </location>
</feature>
<feature type="transmembrane region" description="Helical" evidence="1">
    <location>
        <begin position="193"/>
        <end position="215"/>
    </location>
</feature>
<sequence>MNIDKSLKQEDERLFKQRLQRVHAITGIIFSLFMYIALFFGIFAILLPFIQNWEKPSRHYKMPDITKIDYNSLIEPILEDPNYPKINPITITLPGNMQDPSLKISTDFVEPLTINPNTNEIFIDNEKISNLAMFLNHMHYGKPLGEFGLYMFGFVAVGVLFLVIGGVLLILKIKYKNNSNTKVGLFSKYHRKIFIWTFAPFIIITLTGAMFNLGLKNSGFMTHIVSKGEASHHAQIAYPYLFPKPTMSTLNNEKTKMLPINELIIKAKEIAPEVDYQKIKIINYGDSSALFILEGYNPYMPFLNGISNKPHVVLSGVDGKLIYQEKVLDRHWSAIFLDMILFLHFLFGVDIFTRLFIVILMLFSTFAVGFGVLLYLEKNSRKFPKEIPIYQGFGKLSLAVMIGVIPATGLLFVLQWLLPFDMENRVLIQKGLFATLWIATLTYSFYKLNSYKTAKEFLYLGGILFLLSPIIHFINSGFSPINLYLNEMYTILSVDIGLFIFGLILLFVAYKLPTNREKIQEFWTKRGVK</sequence>
<feature type="transmembrane region" description="Helical" evidence="1">
    <location>
        <begin position="426"/>
        <end position="445"/>
    </location>
</feature>
<evidence type="ECO:0000256" key="1">
    <source>
        <dbReference type="SAM" id="Phobius"/>
    </source>
</evidence>
<feature type="transmembrane region" description="Helical" evidence="1">
    <location>
        <begin position="457"/>
        <end position="476"/>
    </location>
</feature>
<keyword evidence="1" id="KW-0472">Membrane</keyword>
<feature type="transmembrane region" description="Helical" evidence="1">
    <location>
        <begin position="396"/>
        <end position="414"/>
    </location>
</feature>
<name>A0A6M8N800_9BACT</name>
<dbReference type="KEGG" id="afc:AFAEC_a0074"/>
<gene>
    <name evidence="2" type="ORF">AFAEC_a0074</name>
</gene>
<dbReference type="RefSeq" id="WP_026806346.1">
    <property type="nucleotide sequence ID" value="NZ_CP053838.1"/>
</dbReference>
<keyword evidence="1" id="KW-0812">Transmembrane</keyword>
<dbReference type="AlphaFoldDB" id="A0A6M8N800"/>
<dbReference type="PANTHER" id="PTHR34219">
    <property type="entry name" value="IRON-REGULATED INNER MEMBRANE PROTEIN-RELATED"/>
    <property type="match status" value="1"/>
</dbReference>
<dbReference type="EMBL" id="CP053838">
    <property type="protein sequence ID" value="QKF74518.1"/>
    <property type="molecule type" value="Genomic_DNA"/>
</dbReference>
<dbReference type="OrthoDB" id="5346393at2"/>
<reference evidence="2" key="1">
    <citation type="submission" date="2020-05" db="EMBL/GenBank/DDBJ databases">
        <title>Complete genome sequencing of Campylobacter and Arcobacter type strains.</title>
        <authorList>
            <person name="Miller W.G."/>
            <person name="Yee E."/>
        </authorList>
    </citation>
    <scope>NUCLEOTIDE SEQUENCE [LARGE SCALE GENOMIC DNA]</scope>
    <source>
        <strain evidence="2">CCUG 66484</strain>
        <plasmid evidence="2">pAFAEC</plasmid>
    </source>
</reference>
<keyword evidence="1" id="KW-1133">Transmembrane helix</keyword>
<feature type="transmembrane region" description="Helical" evidence="1">
    <location>
        <begin position="24"/>
        <end position="50"/>
    </location>
</feature>
<feature type="transmembrane region" description="Helical" evidence="1">
    <location>
        <begin position="355"/>
        <end position="376"/>
    </location>
</feature>